<dbReference type="EMBL" id="CP001810">
    <property type="protein sequence ID" value="ADL34852.1"/>
    <property type="molecule type" value="Genomic_DNA"/>
</dbReference>
<dbReference type="Proteomes" id="UP000001299">
    <property type="component" value="Chromosome 1"/>
</dbReference>
<evidence type="ECO:0000256" key="2">
    <source>
        <dbReference type="ARBA" id="ARBA00023125"/>
    </source>
</evidence>
<dbReference type="Gene3D" id="3.40.50.2300">
    <property type="match status" value="2"/>
</dbReference>
<dbReference type="CDD" id="cd06267">
    <property type="entry name" value="PBP1_LacI_sugar_binding-like"/>
    <property type="match status" value="1"/>
</dbReference>
<dbReference type="SUPFAM" id="SSF47413">
    <property type="entry name" value="lambda repressor-like DNA-binding domains"/>
    <property type="match status" value="1"/>
</dbReference>
<name>E0RVK3_BUTPB</name>
<dbReference type="SUPFAM" id="SSF53822">
    <property type="entry name" value="Periplasmic binding protein-like I"/>
    <property type="match status" value="1"/>
</dbReference>
<dbReference type="InterPro" id="IPR025997">
    <property type="entry name" value="SBP_2_dom"/>
</dbReference>
<dbReference type="CDD" id="cd01392">
    <property type="entry name" value="HTH_LacI"/>
    <property type="match status" value="1"/>
</dbReference>
<organism evidence="5 6">
    <name type="scientific">Butyrivibrio proteoclasticus (strain ATCC 51982 / DSM 14932 / B316)</name>
    <name type="common">Clostridium proteoclasticum</name>
    <dbReference type="NCBI Taxonomy" id="515622"/>
    <lineage>
        <taxon>Bacteria</taxon>
        <taxon>Bacillati</taxon>
        <taxon>Bacillota</taxon>
        <taxon>Clostridia</taxon>
        <taxon>Lachnospirales</taxon>
        <taxon>Lachnospiraceae</taxon>
        <taxon>Butyrivibrio</taxon>
    </lineage>
</organism>
<dbReference type="Gene3D" id="1.10.260.40">
    <property type="entry name" value="lambda repressor-like DNA-binding domains"/>
    <property type="match status" value="1"/>
</dbReference>
<evidence type="ECO:0000256" key="3">
    <source>
        <dbReference type="ARBA" id="ARBA00023163"/>
    </source>
</evidence>
<accession>E0RVK3</accession>
<evidence type="ECO:0000313" key="6">
    <source>
        <dbReference type="Proteomes" id="UP000001299"/>
    </source>
</evidence>
<sequence>MVSIKDVAREAGVAISTVSKVLNNYPNVSEATRQKVNEVVDRLGFVPNTVAASLSSKKTGRVALLLKLNLDTSASDEINMQYISGAIHKAKELQMDVITVFTSMIEDMNVDEVTNYFESQGIRGIIIYGITTKDKVLHKLIDSGRFKIVVVDAPMVNESTSCVGVDNQKAQYDIAKKTITENKCKKILYLSGEDNGYVTAQRLEGIKQLCAEKKLKLTVRCGNFSELRARELTMRFSKNNDCVVCASDLMAIGAMKALIDMDIFRPVCGFDGIILMGYVGKQMNTVKQDFVQISERAIEELNRLLSGESGRRVIMPHTLVRMKYEDIIR</sequence>
<dbReference type="STRING" id="515622.bpr_I2119"/>
<dbReference type="PANTHER" id="PTHR30146">
    <property type="entry name" value="LACI-RELATED TRANSCRIPTIONAL REPRESSOR"/>
    <property type="match status" value="1"/>
</dbReference>
<evidence type="ECO:0000259" key="4">
    <source>
        <dbReference type="PROSITE" id="PS50932"/>
    </source>
</evidence>
<dbReference type="PRINTS" id="PR00036">
    <property type="entry name" value="HTHLACI"/>
</dbReference>
<dbReference type="HOGENOM" id="CLU_037628_6_2_9"/>
<dbReference type="RefSeq" id="WP_013281506.1">
    <property type="nucleotide sequence ID" value="NC_014387.1"/>
</dbReference>
<dbReference type="InterPro" id="IPR000843">
    <property type="entry name" value="HTH_LacI"/>
</dbReference>
<dbReference type="GO" id="GO:0000976">
    <property type="term" value="F:transcription cis-regulatory region binding"/>
    <property type="evidence" value="ECO:0007669"/>
    <property type="project" value="TreeGrafter"/>
</dbReference>
<dbReference type="eggNOG" id="COG1609">
    <property type="taxonomic scope" value="Bacteria"/>
</dbReference>
<keyword evidence="6" id="KW-1185">Reference proteome</keyword>
<dbReference type="PROSITE" id="PS50932">
    <property type="entry name" value="HTH_LACI_2"/>
    <property type="match status" value="1"/>
</dbReference>
<dbReference type="Pfam" id="PF00356">
    <property type="entry name" value="LacI"/>
    <property type="match status" value="1"/>
</dbReference>
<evidence type="ECO:0000256" key="1">
    <source>
        <dbReference type="ARBA" id="ARBA00023015"/>
    </source>
</evidence>
<evidence type="ECO:0000313" key="5">
    <source>
        <dbReference type="EMBL" id="ADL34852.1"/>
    </source>
</evidence>
<gene>
    <name evidence="5" type="ordered locus">bpr_I2119</name>
</gene>
<dbReference type="InterPro" id="IPR010982">
    <property type="entry name" value="Lambda_DNA-bd_dom_sf"/>
</dbReference>
<keyword evidence="3" id="KW-0804">Transcription</keyword>
<dbReference type="Pfam" id="PF13407">
    <property type="entry name" value="Peripla_BP_4"/>
    <property type="match status" value="1"/>
</dbReference>
<dbReference type="KEGG" id="bpb:bpr_I2119"/>
<feature type="domain" description="HTH lacI-type" evidence="4">
    <location>
        <begin position="2"/>
        <end position="56"/>
    </location>
</feature>
<keyword evidence="2" id="KW-0238">DNA-binding</keyword>
<dbReference type="InterPro" id="IPR028082">
    <property type="entry name" value="Peripla_BP_I"/>
</dbReference>
<dbReference type="SMART" id="SM00354">
    <property type="entry name" value="HTH_LACI"/>
    <property type="match status" value="1"/>
</dbReference>
<dbReference type="PANTHER" id="PTHR30146:SF109">
    <property type="entry name" value="HTH-TYPE TRANSCRIPTIONAL REGULATOR GALS"/>
    <property type="match status" value="1"/>
</dbReference>
<keyword evidence="1" id="KW-0805">Transcription regulation</keyword>
<dbReference type="AlphaFoldDB" id="E0RVK3"/>
<dbReference type="GO" id="GO:0003700">
    <property type="term" value="F:DNA-binding transcription factor activity"/>
    <property type="evidence" value="ECO:0007669"/>
    <property type="project" value="TreeGrafter"/>
</dbReference>
<reference evidence="5 6" key="1">
    <citation type="journal article" date="2010" name="PLoS ONE">
        <title>The glycobiome of the rumen bacterium Butyrivibrio proteoclasticus B316(T) highlights adaptation to a polysaccharide-rich environment.</title>
        <authorList>
            <person name="Kelly W.J."/>
            <person name="Leahy S.C."/>
            <person name="Altermann E."/>
            <person name="Yeoman C.J."/>
            <person name="Dunne J.C."/>
            <person name="Kong Z."/>
            <person name="Pacheco D.M."/>
            <person name="Li D."/>
            <person name="Noel S.J."/>
            <person name="Moon C.D."/>
            <person name="Cookson A.L."/>
            <person name="Attwood G.T."/>
        </authorList>
    </citation>
    <scope>NUCLEOTIDE SEQUENCE [LARGE SCALE GENOMIC DNA]</scope>
    <source>
        <strain evidence="6">ATCC 51982 / DSM 14932 / B316</strain>
    </source>
</reference>
<proteinExistence type="predicted"/>
<protein>
    <submittedName>
        <fullName evidence="5">Transcriptional regulator LacI family</fullName>
    </submittedName>
</protein>